<dbReference type="Proteomes" id="UP001161247">
    <property type="component" value="Chromosome 5"/>
</dbReference>
<organism evidence="2 3">
    <name type="scientific">Oldenlandia corymbosa var. corymbosa</name>
    <dbReference type="NCBI Taxonomy" id="529605"/>
    <lineage>
        <taxon>Eukaryota</taxon>
        <taxon>Viridiplantae</taxon>
        <taxon>Streptophyta</taxon>
        <taxon>Embryophyta</taxon>
        <taxon>Tracheophyta</taxon>
        <taxon>Spermatophyta</taxon>
        <taxon>Magnoliopsida</taxon>
        <taxon>eudicotyledons</taxon>
        <taxon>Gunneridae</taxon>
        <taxon>Pentapetalae</taxon>
        <taxon>asterids</taxon>
        <taxon>lamiids</taxon>
        <taxon>Gentianales</taxon>
        <taxon>Rubiaceae</taxon>
        <taxon>Rubioideae</taxon>
        <taxon>Spermacoceae</taxon>
        <taxon>Hedyotis-Oldenlandia complex</taxon>
        <taxon>Oldenlandia</taxon>
    </lineage>
</organism>
<name>A0AAV1DDR6_OLDCO</name>
<evidence type="ECO:0000256" key="1">
    <source>
        <dbReference type="SAM" id="MobiDB-lite"/>
    </source>
</evidence>
<feature type="compositionally biased region" description="Polar residues" evidence="1">
    <location>
        <begin position="143"/>
        <end position="179"/>
    </location>
</feature>
<feature type="region of interest" description="Disordered" evidence="1">
    <location>
        <begin position="402"/>
        <end position="421"/>
    </location>
</feature>
<accession>A0AAV1DDR6</accession>
<gene>
    <name evidence="2" type="ORF">OLC1_LOCUS14369</name>
</gene>
<sequence>MSKYGATDHSAAETTGVAVAASAISVAGATTAGYVAAASASSATGATTAVPTIATSTSAYPKVATAGYDAATSASSYAGVATAGHVTATEFAGIATDDAGVVTVTVTTVAATTISTACTESAGGTTKSADAVAATTISTACTESAGGTTRQQMQETSESSVATADQSQESVATDLSSTPGGLPSDFDAECGKLREGLQKEKSCESSSSDSDIEEIICDSCDNFLPVTDNFVCPSVDEIMGDQEQNQVAIPDSNLSVTAEPAQCLVADVLKEAAVDQPVVGSNDGFQDRRCNSSAEWSIMQQILCRISRSLIMPGFMTRDVLPIEEASGIKGRQYRMVFTLEKKHSARGQSKMLTPSAMRPSIIKAFEAKVVDSKSSNASAKINNNVIIQGAADQEEETAVARSKGDVKAGDDQVGSVADSSKLSMINEEVESISATSSSQVQNESGCQNSSTPAHNGQFQQDHKGRRDNFANYTWRQCSSRSFGTTSDFQRICPTYRRSKHAPHFNHYVPHFAWVPCYFIVPEGWHYVDVSAMPNAYFW</sequence>
<reference evidence="2" key="1">
    <citation type="submission" date="2023-03" db="EMBL/GenBank/DDBJ databases">
        <authorList>
            <person name="Julca I."/>
        </authorList>
    </citation>
    <scope>NUCLEOTIDE SEQUENCE</scope>
</reference>
<dbReference type="EMBL" id="OX459122">
    <property type="protein sequence ID" value="CAI9105738.1"/>
    <property type="molecule type" value="Genomic_DNA"/>
</dbReference>
<feature type="compositionally biased region" description="Polar residues" evidence="1">
    <location>
        <begin position="433"/>
        <end position="460"/>
    </location>
</feature>
<feature type="region of interest" description="Disordered" evidence="1">
    <location>
        <begin position="432"/>
        <end position="464"/>
    </location>
</feature>
<proteinExistence type="predicted"/>
<keyword evidence="3" id="KW-1185">Reference proteome</keyword>
<evidence type="ECO:0000313" key="2">
    <source>
        <dbReference type="EMBL" id="CAI9105738.1"/>
    </source>
</evidence>
<feature type="region of interest" description="Disordered" evidence="1">
    <location>
        <begin position="143"/>
        <end position="186"/>
    </location>
</feature>
<protein>
    <submittedName>
        <fullName evidence="2">OLC1v1004737C1</fullName>
    </submittedName>
</protein>
<evidence type="ECO:0000313" key="3">
    <source>
        <dbReference type="Proteomes" id="UP001161247"/>
    </source>
</evidence>
<dbReference type="AlphaFoldDB" id="A0AAV1DDR6"/>